<evidence type="ECO:0000256" key="2">
    <source>
        <dbReference type="ARBA" id="ARBA00022737"/>
    </source>
</evidence>
<keyword evidence="2" id="KW-0677">Repeat</keyword>
<dbReference type="AlphaFoldDB" id="C6Q0U5"/>
<dbReference type="Pfam" id="PF13855">
    <property type="entry name" value="LRR_8"/>
    <property type="match status" value="1"/>
</dbReference>
<accession>C6Q0U5</accession>
<keyword evidence="1" id="KW-0433">Leucine-rich repeat</keyword>
<feature type="signal peptide" evidence="3">
    <location>
        <begin position="1"/>
        <end position="25"/>
    </location>
</feature>
<dbReference type="InterPro" id="IPR050836">
    <property type="entry name" value="SDS22/Internalin_LRR"/>
</dbReference>
<evidence type="ECO:0000256" key="3">
    <source>
        <dbReference type="SAM" id="SignalP"/>
    </source>
</evidence>
<dbReference type="OrthoDB" id="2339349at2"/>
<dbReference type="eggNOG" id="COG4886">
    <property type="taxonomic scope" value="Bacteria"/>
</dbReference>
<dbReference type="Gene3D" id="3.80.10.10">
    <property type="entry name" value="Ribonuclease Inhibitor"/>
    <property type="match status" value="1"/>
</dbReference>
<dbReference type="RefSeq" id="WP_007063547.1">
    <property type="nucleotide sequence ID" value="NZ_ACVI01000123.1"/>
</dbReference>
<keyword evidence="5" id="KW-1185">Reference proteome</keyword>
<sequence length="289" mass="31648">MMKKKLVILLITILTLALSTSIVSAKASSVIITGKDGKYYEYNYTDLKSSASASVLGDTDNGALYENFIKNKVSVAAYYDDVRKVYVSTSVINEEAVLKVTEGKTFDFTGFLENTNTATTSIATTKVTKDNLNVIGNTDTSVVNFKSKALESRIRAVVHKPTGDIYKGDVEKIIMLYADNYSIQDLSGIENLTNLKYLSLSTTNISDISLLKSLTRLEELNLDCNQINDIGALKNLTNLKKLNLANNLISDTSSLRGLTNLQELYIGGNQLSNDNVQSLKNALPKVTIN</sequence>
<reference evidence="4 5" key="1">
    <citation type="submission" date="2009-06" db="EMBL/GenBank/DDBJ databases">
        <title>The draft genome of Clostridium carboxidivorans P7.</title>
        <authorList>
            <consortium name="US DOE Joint Genome Institute (JGI-PGF)"/>
            <person name="Lucas S."/>
            <person name="Copeland A."/>
            <person name="Lapidus A."/>
            <person name="Glavina del Rio T."/>
            <person name="Tice H."/>
            <person name="Bruce D."/>
            <person name="Goodwin L."/>
            <person name="Pitluck S."/>
            <person name="Larimer F."/>
            <person name="Land M.L."/>
            <person name="Hauser L."/>
            <person name="Hemme C.L."/>
        </authorList>
    </citation>
    <scope>NUCLEOTIDE SEQUENCE [LARGE SCALE GENOMIC DNA]</scope>
    <source>
        <strain evidence="4 5">P7</strain>
    </source>
</reference>
<dbReference type="InterPro" id="IPR001611">
    <property type="entry name" value="Leu-rich_rpt"/>
</dbReference>
<proteinExistence type="predicted"/>
<organism evidence="4 5">
    <name type="scientific">Clostridium carboxidivorans P7</name>
    <dbReference type="NCBI Taxonomy" id="536227"/>
    <lineage>
        <taxon>Bacteria</taxon>
        <taxon>Bacillati</taxon>
        <taxon>Bacillota</taxon>
        <taxon>Clostridia</taxon>
        <taxon>Eubacteriales</taxon>
        <taxon>Clostridiaceae</taxon>
        <taxon>Clostridium</taxon>
    </lineage>
</organism>
<evidence type="ECO:0000313" key="5">
    <source>
        <dbReference type="Proteomes" id="UP000004198"/>
    </source>
</evidence>
<dbReference type="PROSITE" id="PS51450">
    <property type="entry name" value="LRR"/>
    <property type="match status" value="3"/>
</dbReference>
<keyword evidence="3" id="KW-0732">Signal</keyword>
<dbReference type="PANTHER" id="PTHR46652">
    <property type="entry name" value="LEUCINE-RICH REPEAT AND IQ DOMAIN-CONTAINING PROTEIN 1-RELATED"/>
    <property type="match status" value="1"/>
</dbReference>
<gene>
    <name evidence="4" type="ORF">CcarbDRAFT_4662</name>
</gene>
<dbReference type="InterPro" id="IPR003591">
    <property type="entry name" value="Leu-rich_rpt_typical-subtyp"/>
</dbReference>
<dbReference type="SMART" id="SM00369">
    <property type="entry name" value="LRR_TYP"/>
    <property type="match status" value="4"/>
</dbReference>
<dbReference type="InterPro" id="IPR032675">
    <property type="entry name" value="LRR_dom_sf"/>
</dbReference>
<name>C6Q0U5_9CLOT</name>
<protein>
    <submittedName>
        <fullName evidence="4">Leucine-rich repeat-containing protein typical subtype</fullName>
    </submittedName>
</protein>
<dbReference type="PANTHER" id="PTHR46652:SF3">
    <property type="entry name" value="LEUCINE-RICH REPEAT-CONTAINING PROTEIN 9"/>
    <property type="match status" value="1"/>
</dbReference>
<dbReference type="EMBL" id="ACVI01000123">
    <property type="protein sequence ID" value="EET84877.1"/>
    <property type="molecule type" value="Genomic_DNA"/>
</dbReference>
<evidence type="ECO:0000313" key="4">
    <source>
        <dbReference type="EMBL" id="EET84877.1"/>
    </source>
</evidence>
<dbReference type="SUPFAM" id="SSF52058">
    <property type="entry name" value="L domain-like"/>
    <property type="match status" value="1"/>
</dbReference>
<comment type="caution">
    <text evidence="4">The sequence shown here is derived from an EMBL/GenBank/DDBJ whole genome shotgun (WGS) entry which is preliminary data.</text>
</comment>
<evidence type="ECO:0000256" key="1">
    <source>
        <dbReference type="ARBA" id="ARBA00022614"/>
    </source>
</evidence>
<feature type="chain" id="PRO_5039425847" evidence="3">
    <location>
        <begin position="26"/>
        <end position="289"/>
    </location>
</feature>
<dbReference type="Proteomes" id="UP000004198">
    <property type="component" value="Unassembled WGS sequence"/>
</dbReference>